<sequence length="135" mass="15460">MVITSTFCLKWFGNKVMRCPLKVEMMKENENGAKTMKAEPSTTRQPTNYARLFARLFRIEKGRSIKGNQLGVKWTTDYAAESPSSKNPLSKGSHLCEGSVKKIVDILYRGHWRCLLMRVSEDHVERLPTVKNQTP</sequence>
<keyword evidence="2" id="KW-1185">Reference proteome</keyword>
<evidence type="ECO:0000313" key="2">
    <source>
        <dbReference type="Proteomes" id="UP001060085"/>
    </source>
</evidence>
<accession>A0ACC0B5P6</accession>
<comment type="caution">
    <text evidence="1">The sequence shown here is derived from an EMBL/GenBank/DDBJ whole genome shotgun (WGS) entry which is preliminary data.</text>
</comment>
<organism evidence="1 2">
    <name type="scientific">Catharanthus roseus</name>
    <name type="common">Madagascar periwinkle</name>
    <name type="synonym">Vinca rosea</name>
    <dbReference type="NCBI Taxonomy" id="4058"/>
    <lineage>
        <taxon>Eukaryota</taxon>
        <taxon>Viridiplantae</taxon>
        <taxon>Streptophyta</taxon>
        <taxon>Embryophyta</taxon>
        <taxon>Tracheophyta</taxon>
        <taxon>Spermatophyta</taxon>
        <taxon>Magnoliopsida</taxon>
        <taxon>eudicotyledons</taxon>
        <taxon>Gunneridae</taxon>
        <taxon>Pentapetalae</taxon>
        <taxon>asterids</taxon>
        <taxon>lamiids</taxon>
        <taxon>Gentianales</taxon>
        <taxon>Apocynaceae</taxon>
        <taxon>Rauvolfioideae</taxon>
        <taxon>Vinceae</taxon>
        <taxon>Catharanthinae</taxon>
        <taxon>Catharanthus</taxon>
    </lineage>
</organism>
<gene>
    <name evidence="1" type="ORF">M9H77_17828</name>
</gene>
<protein>
    <submittedName>
        <fullName evidence="1">Uncharacterized protein</fullName>
    </submittedName>
</protein>
<proteinExistence type="predicted"/>
<evidence type="ECO:0000313" key="1">
    <source>
        <dbReference type="EMBL" id="KAI5667975.1"/>
    </source>
</evidence>
<dbReference type="EMBL" id="CM044704">
    <property type="protein sequence ID" value="KAI5667975.1"/>
    <property type="molecule type" value="Genomic_DNA"/>
</dbReference>
<name>A0ACC0B5P6_CATRO</name>
<dbReference type="Proteomes" id="UP001060085">
    <property type="component" value="Linkage Group LG04"/>
</dbReference>
<reference evidence="2" key="1">
    <citation type="journal article" date="2023" name="Nat. Plants">
        <title>Single-cell RNA sequencing provides a high-resolution roadmap for understanding the multicellular compartmentation of specialized metabolism.</title>
        <authorList>
            <person name="Sun S."/>
            <person name="Shen X."/>
            <person name="Li Y."/>
            <person name="Li Y."/>
            <person name="Wang S."/>
            <person name="Li R."/>
            <person name="Zhang H."/>
            <person name="Shen G."/>
            <person name="Guo B."/>
            <person name="Wei J."/>
            <person name="Xu J."/>
            <person name="St-Pierre B."/>
            <person name="Chen S."/>
            <person name="Sun C."/>
        </authorList>
    </citation>
    <scope>NUCLEOTIDE SEQUENCE [LARGE SCALE GENOMIC DNA]</scope>
</reference>